<accession>A0A1S6QL01</accession>
<dbReference type="EMBL" id="CP018906">
    <property type="protein sequence ID" value="AQW22279.1"/>
    <property type="molecule type" value="Genomic_DNA"/>
</dbReference>
<sequence length="299" mass="33893">MLEYIDKILTYNNFTKAAQALYISQPYLTQVIKKQEDELGVQIINRHSKNYQLTKAGTIYYEYLKKLESEAQTFKNKLSYLTPVDKTYSFRIGVLSTLGSTILPAFIPNFLSDYKSVNLDIVENEPKISEENIRNGKIDYYIGQNPETLPPDLNYKIGASCGYYAVIPQSSPFFNPDYSILQSGAIPLNKLLKETLLVTSNGSAIREQLNHLFTKYSIRPNLVVESNNIFTISRLSQQGVGVAIVPQNIISKGQNYNLYPIDDDLMKVTFFIAYSENRLLSQVDNALIESFIKATTTIN</sequence>
<evidence type="ECO:0000256" key="1">
    <source>
        <dbReference type="ARBA" id="ARBA00009437"/>
    </source>
</evidence>
<evidence type="ECO:0000256" key="4">
    <source>
        <dbReference type="ARBA" id="ARBA00023163"/>
    </source>
</evidence>
<evidence type="ECO:0000313" key="7">
    <source>
        <dbReference type="Proteomes" id="UP000030361"/>
    </source>
</evidence>
<dbReference type="Proteomes" id="UP000030361">
    <property type="component" value="Chromosome"/>
</dbReference>
<keyword evidence="4" id="KW-0804">Transcription</keyword>
<dbReference type="CDD" id="cd05466">
    <property type="entry name" value="PBP2_LTTR_substrate"/>
    <property type="match status" value="1"/>
</dbReference>
<dbReference type="Gene3D" id="1.10.10.10">
    <property type="entry name" value="Winged helix-like DNA-binding domain superfamily/Winged helix DNA-binding domain"/>
    <property type="match status" value="1"/>
</dbReference>
<dbReference type="Gene3D" id="3.40.190.290">
    <property type="match status" value="1"/>
</dbReference>
<gene>
    <name evidence="6" type="ORF">PL11_000180</name>
</gene>
<dbReference type="Pfam" id="PF00126">
    <property type="entry name" value="HTH_1"/>
    <property type="match status" value="1"/>
</dbReference>
<dbReference type="InterPro" id="IPR036388">
    <property type="entry name" value="WH-like_DNA-bd_sf"/>
</dbReference>
<dbReference type="PROSITE" id="PS50931">
    <property type="entry name" value="HTH_LYSR"/>
    <property type="match status" value="1"/>
</dbReference>
<dbReference type="GO" id="GO:0003700">
    <property type="term" value="F:DNA-binding transcription factor activity"/>
    <property type="evidence" value="ECO:0007669"/>
    <property type="project" value="InterPro"/>
</dbReference>
<dbReference type="SUPFAM" id="SSF53850">
    <property type="entry name" value="Periplasmic binding protein-like II"/>
    <property type="match status" value="1"/>
</dbReference>
<dbReference type="KEGG" id="lcu:PL11_000180"/>
<feature type="domain" description="HTH lysR-type" evidence="5">
    <location>
        <begin position="1"/>
        <end position="54"/>
    </location>
</feature>
<dbReference type="InterPro" id="IPR005119">
    <property type="entry name" value="LysR_subst-bd"/>
</dbReference>
<keyword evidence="7" id="KW-1185">Reference proteome</keyword>
<reference evidence="6 7" key="1">
    <citation type="journal article" date="2015" name="Genome Announc.">
        <title>Genome Sequence of Lactobacillus curieae CCTCC M 2011381T, a Novel Producer of Gamma-aminobutyric Acid.</title>
        <authorList>
            <person name="Wang Y."/>
            <person name="Wang Y."/>
            <person name="Lang C."/>
            <person name="Wei D."/>
            <person name="Xu P."/>
            <person name="Xie J."/>
        </authorList>
    </citation>
    <scope>NUCLEOTIDE SEQUENCE [LARGE SCALE GENOMIC DNA]</scope>
    <source>
        <strain evidence="6 7">CCTCC M 2011381</strain>
    </source>
</reference>
<keyword evidence="3" id="KW-0238">DNA-binding</keyword>
<proteinExistence type="inferred from homology"/>
<dbReference type="GO" id="GO:0003677">
    <property type="term" value="F:DNA binding"/>
    <property type="evidence" value="ECO:0007669"/>
    <property type="project" value="UniProtKB-KW"/>
</dbReference>
<dbReference type="SUPFAM" id="SSF46785">
    <property type="entry name" value="Winged helix' DNA-binding domain"/>
    <property type="match status" value="1"/>
</dbReference>
<protein>
    <recommendedName>
        <fullName evidence="5">HTH lysR-type domain-containing protein</fullName>
    </recommendedName>
</protein>
<dbReference type="PANTHER" id="PTHR30126:SF96">
    <property type="entry name" value="TRANSCRIPTIONAL REGULATORY PROTEIN, LYSR FAMILY"/>
    <property type="match status" value="1"/>
</dbReference>
<organism evidence="6 7">
    <name type="scientific">Lentilactobacillus curieae</name>
    <dbReference type="NCBI Taxonomy" id="1138822"/>
    <lineage>
        <taxon>Bacteria</taxon>
        <taxon>Bacillati</taxon>
        <taxon>Bacillota</taxon>
        <taxon>Bacilli</taxon>
        <taxon>Lactobacillales</taxon>
        <taxon>Lactobacillaceae</taxon>
        <taxon>Lentilactobacillus</taxon>
    </lineage>
</organism>
<evidence type="ECO:0000313" key="6">
    <source>
        <dbReference type="EMBL" id="AQW22279.1"/>
    </source>
</evidence>
<dbReference type="PANTHER" id="PTHR30126">
    <property type="entry name" value="HTH-TYPE TRANSCRIPTIONAL REGULATOR"/>
    <property type="match status" value="1"/>
</dbReference>
<evidence type="ECO:0000259" key="5">
    <source>
        <dbReference type="PROSITE" id="PS50931"/>
    </source>
</evidence>
<dbReference type="PRINTS" id="PR00039">
    <property type="entry name" value="HTHLYSR"/>
</dbReference>
<comment type="similarity">
    <text evidence="1">Belongs to the LysR transcriptional regulatory family.</text>
</comment>
<dbReference type="InterPro" id="IPR000847">
    <property type="entry name" value="LysR_HTH_N"/>
</dbReference>
<dbReference type="InterPro" id="IPR036390">
    <property type="entry name" value="WH_DNA-bd_sf"/>
</dbReference>
<dbReference type="eggNOG" id="COG0583">
    <property type="taxonomic scope" value="Bacteria"/>
</dbReference>
<dbReference type="Pfam" id="PF03466">
    <property type="entry name" value="LysR_substrate"/>
    <property type="match status" value="1"/>
</dbReference>
<name>A0A1S6QL01_9LACO</name>
<evidence type="ECO:0000256" key="2">
    <source>
        <dbReference type="ARBA" id="ARBA00023015"/>
    </source>
</evidence>
<evidence type="ECO:0000256" key="3">
    <source>
        <dbReference type="ARBA" id="ARBA00023125"/>
    </source>
</evidence>
<keyword evidence="2" id="KW-0805">Transcription regulation</keyword>
<dbReference type="AlphaFoldDB" id="A0A1S6QL01"/>